<name>A0A7I4Y3Z1_HAECO</name>
<dbReference type="Pfam" id="PF00753">
    <property type="entry name" value="Lactamase_B"/>
    <property type="match status" value="1"/>
</dbReference>
<dbReference type="PANTHER" id="PTHR23200">
    <property type="entry name" value="METALLO-BETA-LACTAMASE DOMAIN-CONTAINING PROTEIN 1"/>
    <property type="match status" value="1"/>
</dbReference>
<organism evidence="2 3">
    <name type="scientific">Haemonchus contortus</name>
    <name type="common">Barber pole worm</name>
    <dbReference type="NCBI Taxonomy" id="6289"/>
    <lineage>
        <taxon>Eukaryota</taxon>
        <taxon>Metazoa</taxon>
        <taxon>Ecdysozoa</taxon>
        <taxon>Nematoda</taxon>
        <taxon>Chromadorea</taxon>
        <taxon>Rhabditida</taxon>
        <taxon>Rhabditina</taxon>
        <taxon>Rhabditomorpha</taxon>
        <taxon>Strongyloidea</taxon>
        <taxon>Trichostrongylidae</taxon>
        <taxon>Haemonchus</taxon>
    </lineage>
</organism>
<sequence>MPLEQPTVDQLIIGYARNVGDRLSATGSVTLVRSVNKNILIDCGDPWNGGEILRKLSSLGLGTDDIHVVVVTHGHIDHCGNLSLFKDATLFMGGDVASEGTYSTIPEDSSVTLAPNVELLRSRGHTDHDIIVVVNNTERGRIVISGDIFECANDDAMWKGVSRYPDLQEKSRSEIEDIAEWIVPGHGIMFKNPKNPNST</sequence>
<dbReference type="Gene3D" id="3.60.15.10">
    <property type="entry name" value="Ribonuclease Z/Hydroxyacylglutathione hydrolase-like"/>
    <property type="match status" value="1"/>
</dbReference>
<reference evidence="3" key="1">
    <citation type="submission" date="2020-12" db="UniProtKB">
        <authorList>
            <consortium name="WormBaseParasite"/>
        </authorList>
    </citation>
    <scope>IDENTIFICATION</scope>
    <source>
        <strain evidence="3">MHco3</strain>
    </source>
</reference>
<dbReference type="OMA" id="ICSHGHV"/>
<dbReference type="AlphaFoldDB" id="A0A7I4Y3Z1"/>
<dbReference type="InterPro" id="IPR001279">
    <property type="entry name" value="Metallo-B-lactamas"/>
</dbReference>
<dbReference type="InterPro" id="IPR036866">
    <property type="entry name" value="RibonucZ/Hydroxyglut_hydro"/>
</dbReference>
<dbReference type="CDD" id="cd07711">
    <property type="entry name" value="MBLAC1-like_MBL-fold"/>
    <property type="match status" value="1"/>
</dbReference>
<dbReference type="SUPFAM" id="SSF56281">
    <property type="entry name" value="Metallo-hydrolase/oxidoreductase"/>
    <property type="match status" value="1"/>
</dbReference>
<dbReference type="PANTHER" id="PTHR23200:SF35">
    <property type="entry name" value="METALLO-BETA-LACTAMASE DOMAIN-CONTAINING PROTEIN"/>
    <property type="match status" value="1"/>
</dbReference>
<accession>A0A7I4Y3Z1</accession>
<evidence type="ECO:0000313" key="2">
    <source>
        <dbReference type="Proteomes" id="UP000025227"/>
    </source>
</evidence>
<dbReference type="Proteomes" id="UP000025227">
    <property type="component" value="Unplaced"/>
</dbReference>
<protein>
    <submittedName>
        <fullName evidence="3">Lactamase_B domain-containing protein</fullName>
    </submittedName>
</protein>
<keyword evidence="2" id="KW-1185">Reference proteome</keyword>
<dbReference type="WBParaSite" id="HCON_00049995-00001">
    <property type="protein sequence ID" value="HCON_00049995-00001"/>
    <property type="gene ID" value="HCON_00049995"/>
</dbReference>
<evidence type="ECO:0000313" key="3">
    <source>
        <dbReference type="WBParaSite" id="HCON_00049995-00001"/>
    </source>
</evidence>
<evidence type="ECO:0000259" key="1">
    <source>
        <dbReference type="SMART" id="SM00849"/>
    </source>
</evidence>
<feature type="domain" description="Metallo-beta-lactamase" evidence="1">
    <location>
        <begin position="26"/>
        <end position="186"/>
    </location>
</feature>
<proteinExistence type="predicted"/>
<dbReference type="SMART" id="SM00849">
    <property type="entry name" value="Lactamase_B"/>
    <property type="match status" value="1"/>
</dbReference>
<dbReference type="OrthoDB" id="10250730at2759"/>
<dbReference type="InterPro" id="IPR039344">
    <property type="entry name" value="MBLAC1"/>
</dbReference>